<dbReference type="SUPFAM" id="SSF90123">
    <property type="entry name" value="ABC transporter transmembrane region"/>
    <property type="match status" value="1"/>
</dbReference>
<evidence type="ECO:0000256" key="8">
    <source>
        <dbReference type="ARBA" id="ARBA00023136"/>
    </source>
</evidence>
<keyword evidence="10" id="KW-0732">Signal</keyword>
<keyword evidence="6" id="KW-0067">ATP-binding</keyword>
<sequence length="297" mass="33723">MTMSCSSFFYLALFIAINSFALASGSSRASYFMHKDILLSVLHSPSHFFDTTPLGRIINRFSKDIDTIDLEIPMNIRLALLTFASVIASLTMMCFSLVWFPLVLLPLSLLYFFLQRIYVFTSRQLKRIDSVSRSPIYSHFQETLNGVASIRAYRCQKRFIGKLYHSVPPKKSNYLVDENIRVRFPLIVAYRWLGFSTDLMGAIIVLTLSLAIVATASTIGPGFAGLAISFALQGTSTLAFVVRTFSDIEMSMVSVERIEQYSNLPSEVNFDFRTHPSLFDSCILNKHTENWIRTCYE</sequence>
<dbReference type="CDD" id="cd18603">
    <property type="entry name" value="ABC_6TM_MRP1_2_3_6_D2_like"/>
    <property type="match status" value="1"/>
</dbReference>
<dbReference type="InterPro" id="IPR050173">
    <property type="entry name" value="ABC_transporter_C-like"/>
</dbReference>
<evidence type="ECO:0000256" key="6">
    <source>
        <dbReference type="ARBA" id="ARBA00022840"/>
    </source>
</evidence>
<dbReference type="Pfam" id="PF00664">
    <property type="entry name" value="ABC_membrane"/>
    <property type="match status" value="1"/>
</dbReference>
<evidence type="ECO:0000256" key="2">
    <source>
        <dbReference type="ARBA" id="ARBA00022448"/>
    </source>
</evidence>
<dbReference type="PANTHER" id="PTHR24223">
    <property type="entry name" value="ATP-BINDING CASSETTE SUB-FAMILY C"/>
    <property type="match status" value="1"/>
</dbReference>
<dbReference type="GO" id="GO:0012505">
    <property type="term" value="C:endomembrane system"/>
    <property type="evidence" value="ECO:0007669"/>
    <property type="project" value="UniProtKB-SubCell"/>
</dbReference>
<dbReference type="GO" id="GO:0016020">
    <property type="term" value="C:membrane"/>
    <property type="evidence" value="ECO:0007669"/>
    <property type="project" value="InterPro"/>
</dbReference>
<feature type="transmembrane region" description="Helical" evidence="9">
    <location>
        <begin position="192"/>
        <end position="216"/>
    </location>
</feature>
<evidence type="ECO:0000313" key="13">
    <source>
        <dbReference type="Proteomes" id="UP000784294"/>
    </source>
</evidence>
<dbReference type="InterPro" id="IPR036640">
    <property type="entry name" value="ABC1_TM_sf"/>
</dbReference>
<gene>
    <name evidence="12" type="ORF">PXEA_LOCUS28187</name>
</gene>
<comment type="subcellular location">
    <subcellularLocation>
        <location evidence="1">Endomembrane system</location>
        <topology evidence="1">Multi-pass membrane protein</topology>
    </subcellularLocation>
</comment>
<dbReference type="Gene3D" id="1.20.1560.10">
    <property type="entry name" value="ABC transporter type 1, transmembrane domain"/>
    <property type="match status" value="1"/>
</dbReference>
<dbReference type="InterPro" id="IPR011527">
    <property type="entry name" value="ABC1_TM_dom"/>
</dbReference>
<feature type="domain" description="ABC transmembrane type-1" evidence="11">
    <location>
        <begin position="12"/>
        <end position="250"/>
    </location>
</feature>
<keyword evidence="8 9" id="KW-0472">Membrane</keyword>
<keyword evidence="5" id="KW-0547">Nucleotide-binding</keyword>
<evidence type="ECO:0000256" key="10">
    <source>
        <dbReference type="SAM" id="SignalP"/>
    </source>
</evidence>
<accession>A0A448XEC0</accession>
<feature type="signal peptide" evidence="10">
    <location>
        <begin position="1"/>
        <end position="23"/>
    </location>
</feature>
<reference evidence="12" key="1">
    <citation type="submission" date="2018-11" db="EMBL/GenBank/DDBJ databases">
        <authorList>
            <consortium name="Pathogen Informatics"/>
        </authorList>
    </citation>
    <scope>NUCLEOTIDE SEQUENCE</scope>
</reference>
<evidence type="ECO:0000256" key="1">
    <source>
        <dbReference type="ARBA" id="ARBA00004127"/>
    </source>
</evidence>
<name>A0A448XEC0_9PLAT</name>
<keyword evidence="2" id="KW-0813">Transport</keyword>
<dbReference type="GO" id="GO:0140359">
    <property type="term" value="F:ABC-type transporter activity"/>
    <property type="evidence" value="ECO:0007669"/>
    <property type="project" value="InterPro"/>
</dbReference>
<organism evidence="12 13">
    <name type="scientific">Protopolystoma xenopodis</name>
    <dbReference type="NCBI Taxonomy" id="117903"/>
    <lineage>
        <taxon>Eukaryota</taxon>
        <taxon>Metazoa</taxon>
        <taxon>Spiralia</taxon>
        <taxon>Lophotrochozoa</taxon>
        <taxon>Platyhelminthes</taxon>
        <taxon>Monogenea</taxon>
        <taxon>Polyopisthocotylea</taxon>
        <taxon>Polystomatidea</taxon>
        <taxon>Polystomatidae</taxon>
        <taxon>Protopolystoma</taxon>
    </lineage>
</organism>
<dbReference type="FunFam" id="1.20.1560.10:FF:000013">
    <property type="entry name" value="ABC transporter C family member 2"/>
    <property type="match status" value="1"/>
</dbReference>
<dbReference type="PANTHER" id="PTHR24223:SF443">
    <property type="entry name" value="MULTIDRUG-RESISTANCE LIKE PROTEIN 1, ISOFORM I"/>
    <property type="match status" value="1"/>
</dbReference>
<dbReference type="PROSITE" id="PS50929">
    <property type="entry name" value="ABC_TM1F"/>
    <property type="match status" value="1"/>
</dbReference>
<keyword evidence="13" id="KW-1185">Reference proteome</keyword>
<dbReference type="Proteomes" id="UP000784294">
    <property type="component" value="Unassembled WGS sequence"/>
</dbReference>
<feature type="transmembrane region" description="Helical" evidence="9">
    <location>
        <begin position="222"/>
        <end position="242"/>
    </location>
</feature>
<proteinExistence type="predicted"/>
<evidence type="ECO:0000256" key="7">
    <source>
        <dbReference type="ARBA" id="ARBA00022989"/>
    </source>
</evidence>
<evidence type="ECO:0000256" key="3">
    <source>
        <dbReference type="ARBA" id="ARBA00022692"/>
    </source>
</evidence>
<evidence type="ECO:0000313" key="12">
    <source>
        <dbReference type="EMBL" id="VEL34747.1"/>
    </source>
</evidence>
<keyword evidence="7 9" id="KW-1133">Transmembrane helix</keyword>
<evidence type="ECO:0000256" key="4">
    <source>
        <dbReference type="ARBA" id="ARBA00022737"/>
    </source>
</evidence>
<evidence type="ECO:0000259" key="11">
    <source>
        <dbReference type="PROSITE" id="PS50929"/>
    </source>
</evidence>
<keyword evidence="3 9" id="KW-0812">Transmembrane</keyword>
<feature type="chain" id="PRO_5019166144" description="ABC transmembrane type-1 domain-containing protein" evidence="10">
    <location>
        <begin position="24"/>
        <end position="297"/>
    </location>
</feature>
<feature type="transmembrane region" description="Helical" evidence="9">
    <location>
        <begin position="83"/>
        <end position="114"/>
    </location>
</feature>
<dbReference type="OrthoDB" id="6500128at2759"/>
<dbReference type="GO" id="GO:0005524">
    <property type="term" value="F:ATP binding"/>
    <property type="evidence" value="ECO:0007669"/>
    <property type="project" value="UniProtKB-KW"/>
</dbReference>
<dbReference type="AlphaFoldDB" id="A0A448XEC0"/>
<dbReference type="EMBL" id="CAAALY010248310">
    <property type="protein sequence ID" value="VEL34747.1"/>
    <property type="molecule type" value="Genomic_DNA"/>
</dbReference>
<comment type="caution">
    <text evidence="12">The sequence shown here is derived from an EMBL/GenBank/DDBJ whole genome shotgun (WGS) entry which is preliminary data.</text>
</comment>
<protein>
    <recommendedName>
        <fullName evidence="11">ABC transmembrane type-1 domain-containing protein</fullName>
    </recommendedName>
</protein>
<evidence type="ECO:0000256" key="5">
    <source>
        <dbReference type="ARBA" id="ARBA00022741"/>
    </source>
</evidence>
<keyword evidence="4" id="KW-0677">Repeat</keyword>
<evidence type="ECO:0000256" key="9">
    <source>
        <dbReference type="SAM" id="Phobius"/>
    </source>
</evidence>